<feature type="transmembrane region" description="Helical" evidence="8">
    <location>
        <begin position="133"/>
        <end position="151"/>
    </location>
</feature>
<dbReference type="InterPro" id="IPR003918">
    <property type="entry name" value="NADH_UbQ_OxRdtase"/>
</dbReference>
<reference evidence="10 11" key="1">
    <citation type="journal article" date="2013" name="Genome Announc.">
        <title>Draft Genome Sequence of an Alphaproteobacterium, Caenispirillum salinarum AK4(T), Isolated from a Solar Saltern.</title>
        <authorList>
            <person name="Khatri I."/>
            <person name="Singh A."/>
            <person name="Korpole S."/>
            <person name="Pinnaka A.K."/>
            <person name="Subramanian S."/>
        </authorList>
    </citation>
    <scope>NUCLEOTIDE SEQUENCE [LARGE SCALE GENOMIC DNA]</scope>
    <source>
        <strain evidence="10 11">AK4</strain>
    </source>
</reference>
<dbReference type="EMBL" id="ANHY01000012">
    <property type="protein sequence ID" value="EKV29564.1"/>
    <property type="molecule type" value="Genomic_DNA"/>
</dbReference>
<keyword evidence="5 8" id="KW-1133">Transmembrane helix</keyword>
<dbReference type="InterPro" id="IPR001750">
    <property type="entry name" value="ND/Mrp_TM"/>
</dbReference>
<comment type="similarity">
    <text evidence="2">Belongs to the CPA3 antiporters (TC 2.A.63) subunit D family.</text>
</comment>
<evidence type="ECO:0000313" key="11">
    <source>
        <dbReference type="Proteomes" id="UP000009881"/>
    </source>
</evidence>
<dbReference type="PANTHER" id="PTHR42703:SF1">
    <property type="entry name" value="NA(+)_H(+) ANTIPORTER SUBUNIT D1"/>
    <property type="match status" value="1"/>
</dbReference>
<feature type="transmembrane region" description="Helical" evidence="8">
    <location>
        <begin position="242"/>
        <end position="261"/>
    </location>
</feature>
<evidence type="ECO:0000256" key="4">
    <source>
        <dbReference type="ARBA" id="ARBA00022692"/>
    </source>
</evidence>
<accession>K9GXR5</accession>
<feature type="transmembrane region" description="Helical" evidence="8">
    <location>
        <begin position="307"/>
        <end position="332"/>
    </location>
</feature>
<feature type="transmembrane region" description="Helical" evidence="8">
    <location>
        <begin position="65"/>
        <end position="98"/>
    </location>
</feature>
<dbReference type="Proteomes" id="UP000009881">
    <property type="component" value="Unassembled WGS sequence"/>
</dbReference>
<sequence>MTSWLPALPVPLSLAIAIACFALRTHPVPHRMVSLAGGAGLLALTTLLLARVWEGAVLVAPLGDWAPPLGIAVVADPLSATFSVTAAVVALACIASAIGEADRGRERGGFHAFLHVVMAGCYGAFLTGDVFNLYVWFEVVLIASFALLVLGGEGRQLDGGIKYFVLNLIGTSVLLVGVALLYGLTGTLAMADLAGAVPVVENQALVTAVAMLFLFAFAVKGGLVPVFFWLPASYHAPPATVSALFAALLTKVGLYAALRVFTVVFGGTDDLGFLQTLILMLSGATLVIGVLGSLVERDARRILSFQVVGHMGYIAMGLGLMTPLGLAGAVFYSVHDMVVKAALFLTVGLTARLAQGSFALASGGGLMQARPGMALLLFLPAFSLAGIPPLSGFWGKYALVRAGLEAEQWVMAGVALLAAFLTVFAMARLWSALAWEDPPRPLATLTEAPCHPGWLAAPAVAMAGLVVILGLGAEPVLAVAERAAALLLDPEPYVEAVMGLEQQGGEP</sequence>
<keyword evidence="11" id="KW-1185">Reference proteome</keyword>
<dbReference type="STRING" id="1238182.C882_0386"/>
<keyword evidence="4 7" id="KW-0812">Transmembrane</keyword>
<dbReference type="PRINTS" id="PR01437">
    <property type="entry name" value="NUOXDRDTASE4"/>
</dbReference>
<feature type="transmembrane region" description="Helical" evidence="8">
    <location>
        <begin position="6"/>
        <end position="23"/>
    </location>
</feature>
<feature type="transmembrane region" description="Helical" evidence="8">
    <location>
        <begin position="409"/>
        <end position="430"/>
    </location>
</feature>
<evidence type="ECO:0000256" key="6">
    <source>
        <dbReference type="ARBA" id="ARBA00023136"/>
    </source>
</evidence>
<feature type="transmembrane region" description="Helical" evidence="8">
    <location>
        <begin position="273"/>
        <end position="295"/>
    </location>
</feature>
<feature type="transmembrane region" description="Helical" evidence="8">
    <location>
        <begin position="373"/>
        <end position="394"/>
    </location>
</feature>
<comment type="caution">
    <text evidence="10">The sequence shown here is derived from an EMBL/GenBank/DDBJ whole genome shotgun (WGS) entry which is preliminary data.</text>
</comment>
<proteinExistence type="inferred from homology"/>
<dbReference type="AlphaFoldDB" id="K9GXR5"/>
<evidence type="ECO:0000256" key="3">
    <source>
        <dbReference type="ARBA" id="ARBA00022475"/>
    </source>
</evidence>
<organism evidence="10 11">
    <name type="scientific">Caenispirillum salinarum AK4</name>
    <dbReference type="NCBI Taxonomy" id="1238182"/>
    <lineage>
        <taxon>Bacteria</taxon>
        <taxon>Pseudomonadati</taxon>
        <taxon>Pseudomonadota</taxon>
        <taxon>Alphaproteobacteria</taxon>
        <taxon>Rhodospirillales</taxon>
        <taxon>Novispirillaceae</taxon>
        <taxon>Caenispirillum</taxon>
    </lineage>
</organism>
<dbReference type="GO" id="GO:0008137">
    <property type="term" value="F:NADH dehydrogenase (ubiquinone) activity"/>
    <property type="evidence" value="ECO:0007669"/>
    <property type="project" value="InterPro"/>
</dbReference>
<evidence type="ECO:0000259" key="9">
    <source>
        <dbReference type="Pfam" id="PF00361"/>
    </source>
</evidence>
<feature type="transmembrane region" description="Helical" evidence="8">
    <location>
        <begin position="35"/>
        <end position="53"/>
    </location>
</feature>
<dbReference type="RefSeq" id="WP_009541045.1">
    <property type="nucleotide sequence ID" value="NZ_ANHY01000012.1"/>
</dbReference>
<name>K9GXR5_9PROT</name>
<evidence type="ECO:0000256" key="8">
    <source>
        <dbReference type="SAM" id="Phobius"/>
    </source>
</evidence>
<feature type="transmembrane region" description="Helical" evidence="8">
    <location>
        <begin position="163"/>
        <end position="184"/>
    </location>
</feature>
<comment type="subcellular location">
    <subcellularLocation>
        <location evidence="1">Cell membrane</location>
        <topology evidence="1">Multi-pass membrane protein</topology>
    </subcellularLocation>
    <subcellularLocation>
        <location evidence="7">Membrane</location>
        <topology evidence="7">Multi-pass membrane protein</topology>
    </subcellularLocation>
</comment>
<evidence type="ECO:0000313" key="10">
    <source>
        <dbReference type="EMBL" id="EKV29564.1"/>
    </source>
</evidence>
<dbReference type="Pfam" id="PF00361">
    <property type="entry name" value="Proton_antipo_M"/>
    <property type="match status" value="1"/>
</dbReference>
<evidence type="ECO:0000256" key="5">
    <source>
        <dbReference type="ARBA" id="ARBA00022989"/>
    </source>
</evidence>
<evidence type="ECO:0000256" key="1">
    <source>
        <dbReference type="ARBA" id="ARBA00004651"/>
    </source>
</evidence>
<dbReference type="GO" id="GO:0005886">
    <property type="term" value="C:plasma membrane"/>
    <property type="evidence" value="ECO:0007669"/>
    <property type="project" value="UniProtKB-SubCell"/>
</dbReference>
<feature type="transmembrane region" description="Helical" evidence="8">
    <location>
        <begin position="204"/>
        <end position="230"/>
    </location>
</feature>
<dbReference type="InterPro" id="IPR050586">
    <property type="entry name" value="CPA3_Na-H_Antiporter_D"/>
</dbReference>
<keyword evidence="6 8" id="KW-0472">Membrane</keyword>
<dbReference type="PANTHER" id="PTHR42703">
    <property type="entry name" value="NADH DEHYDROGENASE"/>
    <property type="match status" value="1"/>
</dbReference>
<dbReference type="PATRIC" id="fig|1238182.3.peg.2601"/>
<protein>
    <submittedName>
        <fullName evidence="10">Na(+) H(+) antiporter subunit D</fullName>
    </submittedName>
</protein>
<evidence type="ECO:0000256" key="2">
    <source>
        <dbReference type="ARBA" id="ARBA00005346"/>
    </source>
</evidence>
<dbReference type="eggNOG" id="COG0651">
    <property type="taxonomic scope" value="Bacteria"/>
</dbReference>
<feature type="transmembrane region" description="Helical" evidence="8">
    <location>
        <begin position="110"/>
        <end position="127"/>
    </location>
</feature>
<dbReference type="GO" id="GO:0042773">
    <property type="term" value="P:ATP synthesis coupled electron transport"/>
    <property type="evidence" value="ECO:0007669"/>
    <property type="project" value="InterPro"/>
</dbReference>
<gene>
    <name evidence="10" type="ORF">C882_0386</name>
</gene>
<keyword evidence="3" id="KW-1003">Cell membrane</keyword>
<dbReference type="OrthoDB" id="9768329at2"/>
<evidence type="ECO:0000256" key="7">
    <source>
        <dbReference type="RuleBase" id="RU000320"/>
    </source>
</evidence>
<feature type="domain" description="NADH:quinone oxidoreductase/Mrp antiporter transmembrane" evidence="9">
    <location>
        <begin position="128"/>
        <end position="422"/>
    </location>
</feature>